<dbReference type="EMBL" id="JARK01001389">
    <property type="protein sequence ID" value="EYC10850.1"/>
    <property type="molecule type" value="Genomic_DNA"/>
</dbReference>
<dbReference type="OrthoDB" id="8193815at2759"/>
<gene>
    <name evidence="1" type="primary">Acey_s0053.g2325</name>
    <name evidence="1" type="ORF">Y032_0053g2325</name>
</gene>
<name>A0A016U6P1_9BILA</name>
<keyword evidence="2" id="KW-1185">Reference proteome</keyword>
<accession>A0A016U6P1</accession>
<reference evidence="2" key="1">
    <citation type="journal article" date="2015" name="Nat. Genet.">
        <title>The genome and transcriptome of the zoonotic hookworm Ancylostoma ceylanicum identify infection-specific gene families.</title>
        <authorList>
            <person name="Schwarz E.M."/>
            <person name="Hu Y."/>
            <person name="Antoshechkin I."/>
            <person name="Miller M.M."/>
            <person name="Sternberg P.W."/>
            <person name="Aroian R.V."/>
        </authorList>
    </citation>
    <scope>NUCLEOTIDE SEQUENCE</scope>
    <source>
        <strain evidence="2">HY135</strain>
    </source>
</reference>
<organism evidence="1 2">
    <name type="scientific">Ancylostoma ceylanicum</name>
    <dbReference type="NCBI Taxonomy" id="53326"/>
    <lineage>
        <taxon>Eukaryota</taxon>
        <taxon>Metazoa</taxon>
        <taxon>Ecdysozoa</taxon>
        <taxon>Nematoda</taxon>
        <taxon>Chromadorea</taxon>
        <taxon>Rhabditida</taxon>
        <taxon>Rhabditina</taxon>
        <taxon>Rhabditomorpha</taxon>
        <taxon>Strongyloidea</taxon>
        <taxon>Ancylostomatidae</taxon>
        <taxon>Ancylostomatinae</taxon>
        <taxon>Ancylostoma</taxon>
    </lineage>
</organism>
<proteinExistence type="predicted"/>
<dbReference type="AlphaFoldDB" id="A0A016U6P1"/>
<sequence>MKNAFCDGERIELEGTQIAETMSYVYLRRSLNMENDLSSAFGPLGEATDQRSDHELRARFSDSTVLPALCYVAEMWSDIAATLKSLRIVHRGLERFLLRYNRRTQLQAGLRSSDFRRISLLYDPAEYVSKAKHRWGGHIMRREDGRWKRRTLEWIPRETKRHRGRPPTRWADDFAARMD</sequence>
<protein>
    <submittedName>
        <fullName evidence="1">Uncharacterized protein</fullName>
    </submittedName>
</protein>
<comment type="caution">
    <text evidence="1">The sequence shown here is derived from an EMBL/GenBank/DDBJ whole genome shotgun (WGS) entry which is preliminary data.</text>
</comment>
<dbReference type="Proteomes" id="UP000024635">
    <property type="component" value="Unassembled WGS sequence"/>
</dbReference>
<evidence type="ECO:0000313" key="2">
    <source>
        <dbReference type="Proteomes" id="UP000024635"/>
    </source>
</evidence>
<evidence type="ECO:0000313" key="1">
    <source>
        <dbReference type="EMBL" id="EYC10850.1"/>
    </source>
</evidence>